<dbReference type="OrthoDB" id="1010903at2759"/>
<accession>A0A9D3UFW7</accession>
<gene>
    <name evidence="1" type="ORF">J1N35_041568</name>
</gene>
<organism evidence="1 2">
    <name type="scientific">Gossypium stocksii</name>
    <dbReference type="NCBI Taxonomy" id="47602"/>
    <lineage>
        <taxon>Eukaryota</taxon>
        <taxon>Viridiplantae</taxon>
        <taxon>Streptophyta</taxon>
        <taxon>Embryophyta</taxon>
        <taxon>Tracheophyta</taxon>
        <taxon>Spermatophyta</taxon>
        <taxon>Magnoliopsida</taxon>
        <taxon>eudicotyledons</taxon>
        <taxon>Gunneridae</taxon>
        <taxon>Pentapetalae</taxon>
        <taxon>rosids</taxon>
        <taxon>malvids</taxon>
        <taxon>Malvales</taxon>
        <taxon>Malvaceae</taxon>
        <taxon>Malvoideae</taxon>
        <taxon>Gossypium</taxon>
    </lineage>
</organism>
<proteinExistence type="predicted"/>
<dbReference type="AlphaFoldDB" id="A0A9D3UFW7"/>
<comment type="caution">
    <text evidence="1">The sequence shown here is derived from an EMBL/GenBank/DDBJ whole genome shotgun (WGS) entry which is preliminary data.</text>
</comment>
<sequence length="88" mass="9722">MGKGSASDKEIAKVTTGFEHVTTMPKFKRRKVSAVRDFLPRCRRGATTDFGLNRQIVGDQGKYSLISGSGDYECLVLQVIRCVLITLV</sequence>
<evidence type="ECO:0000313" key="2">
    <source>
        <dbReference type="Proteomes" id="UP000828251"/>
    </source>
</evidence>
<name>A0A9D3UFW7_9ROSI</name>
<keyword evidence="2" id="KW-1185">Reference proteome</keyword>
<evidence type="ECO:0000313" key="1">
    <source>
        <dbReference type="EMBL" id="KAH1039825.1"/>
    </source>
</evidence>
<protein>
    <submittedName>
        <fullName evidence="1">Uncharacterized protein</fullName>
    </submittedName>
</protein>
<dbReference type="EMBL" id="JAIQCV010000012">
    <property type="protein sequence ID" value="KAH1039825.1"/>
    <property type="molecule type" value="Genomic_DNA"/>
</dbReference>
<reference evidence="1 2" key="1">
    <citation type="journal article" date="2021" name="Plant Biotechnol. J.">
        <title>Multi-omics assisted identification of the key and species-specific regulatory components of drought-tolerant mechanisms in Gossypium stocksii.</title>
        <authorList>
            <person name="Yu D."/>
            <person name="Ke L."/>
            <person name="Zhang D."/>
            <person name="Wu Y."/>
            <person name="Sun Y."/>
            <person name="Mei J."/>
            <person name="Sun J."/>
            <person name="Sun Y."/>
        </authorList>
    </citation>
    <scope>NUCLEOTIDE SEQUENCE [LARGE SCALE GENOMIC DNA]</scope>
    <source>
        <strain evidence="2">cv. E1</strain>
        <tissue evidence="1">Leaf</tissue>
    </source>
</reference>
<dbReference type="Proteomes" id="UP000828251">
    <property type="component" value="Unassembled WGS sequence"/>
</dbReference>